<dbReference type="GO" id="GO:0003729">
    <property type="term" value="F:mRNA binding"/>
    <property type="evidence" value="ECO:0007669"/>
    <property type="project" value="TreeGrafter"/>
</dbReference>
<keyword evidence="9" id="KW-1185">Reference proteome</keyword>
<evidence type="ECO:0000256" key="6">
    <source>
        <dbReference type="SAM" id="MobiDB-lite"/>
    </source>
</evidence>
<evidence type="ECO:0000256" key="3">
    <source>
        <dbReference type="ARBA" id="ARBA00022884"/>
    </source>
</evidence>
<feature type="compositionally biased region" description="Basic residues" evidence="6">
    <location>
        <begin position="636"/>
        <end position="648"/>
    </location>
</feature>
<dbReference type="SMART" id="SM00360">
    <property type="entry name" value="RRM"/>
    <property type="match status" value="3"/>
</dbReference>
<evidence type="ECO:0000313" key="8">
    <source>
        <dbReference type="EMBL" id="PVD29014.1"/>
    </source>
</evidence>
<evidence type="ECO:0000259" key="7">
    <source>
        <dbReference type="PROSITE" id="PS50102"/>
    </source>
</evidence>
<proteinExistence type="predicted"/>
<gene>
    <name evidence="8" type="ORF">C0Q70_11611</name>
</gene>
<dbReference type="Pfam" id="PF00076">
    <property type="entry name" value="RRM_1"/>
    <property type="match status" value="3"/>
</dbReference>
<dbReference type="PROSITE" id="PS50102">
    <property type="entry name" value="RRM"/>
    <property type="match status" value="3"/>
</dbReference>
<dbReference type="GO" id="GO:0005730">
    <property type="term" value="C:nucleolus"/>
    <property type="evidence" value="ECO:0007669"/>
    <property type="project" value="TreeGrafter"/>
</dbReference>
<dbReference type="InterPro" id="IPR000504">
    <property type="entry name" value="RRM_dom"/>
</dbReference>
<feature type="compositionally biased region" description="Acidic residues" evidence="6">
    <location>
        <begin position="203"/>
        <end position="238"/>
    </location>
</feature>
<feature type="domain" description="RRM" evidence="7">
    <location>
        <begin position="291"/>
        <end position="375"/>
    </location>
</feature>
<accession>A0A2T7P6G0</accession>
<dbReference type="InterPro" id="IPR012677">
    <property type="entry name" value="Nucleotide-bd_a/b_plait_sf"/>
</dbReference>
<evidence type="ECO:0000256" key="5">
    <source>
        <dbReference type="PROSITE-ProRule" id="PRU00176"/>
    </source>
</evidence>
<dbReference type="InterPro" id="IPR051945">
    <property type="entry name" value="RRM_MRD1_RNA_proc_ribogen"/>
</dbReference>
<dbReference type="SUPFAM" id="SSF54928">
    <property type="entry name" value="RNA-binding domain, RBD"/>
    <property type="match status" value="2"/>
</dbReference>
<feature type="region of interest" description="Disordered" evidence="6">
    <location>
        <begin position="73"/>
        <end position="148"/>
    </location>
</feature>
<name>A0A2T7P6G0_POMCA</name>
<feature type="compositionally biased region" description="Basic and acidic residues" evidence="6">
    <location>
        <begin position="139"/>
        <end position="148"/>
    </location>
</feature>
<sequence>MKERSEGIFSKFSERFSAQAPRAVLGVKVKVTGTVSSFADVEDAVKAKEAVKSLDGRQIFASFADAKKTRKLTKAADALEEKTNSLEETTSVEQTPARDVKEKTNVQEQAGSSAKEKTKHVAKQKRKDGRYSKKQKSNVNKDKKDGRKCGFGFVQFNQLSAAETAVAEMNAKEILGRPVAVDWAVPKDRYVKSEVQVEKKDENDIEESTDVESLNENDSEDEEASLNEKDSEDEDDDERDLKENSDAESLETEDGSSESDADQKVSAKDKKKKGKKLDERIPKKSDVEEGRTLFVRNVPFDADEEDLTKLFQGFGELAFTRLVMDPLTDHPKGTAFVQFKSKEAADRCLEKVQDSNSNSGLVCNGRQLLVTLAVSRNEAQAQKAAEKKKGKKDSRNLFLACEGMIRPGTKAAEGISPEDMAKRVKIEQLKRERLKNINIFVSSTRLCFHNLPTQVDDKTLRKTLLDVLGDPSARITECRVMRDMSRKNAQGVAKSQGFAFVNFTKHEHALEAIRKTNNNPAIFGDKKRPIVEFSLENRKALEAKQRRIEKSKLKQERRDLKRAAAERVLNDTSDRGPPARKKAKTGAYSAVARSGKNNEQDRIAKDQHTGPKGLPKHFGPKLRHRDRKKQADQKVNAKKKKSAAKRPAPKQLSKIPKKKRKADTDAFDKLVASYKEKISKGAKTKWFD</sequence>
<comment type="subcellular location">
    <subcellularLocation>
        <location evidence="1">Nucleus</location>
    </subcellularLocation>
</comment>
<dbReference type="Proteomes" id="UP000245119">
    <property type="component" value="Linkage Group LG6"/>
</dbReference>
<feature type="compositionally biased region" description="Basic and acidic residues" evidence="6">
    <location>
        <begin position="185"/>
        <end position="202"/>
    </location>
</feature>
<feature type="domain" description="RRM" evidence="7">
    <location>
        <begin position="105"/>
        <end position="186"/>
    </location>
</feature>
<dbReference type="STRING" id="400727.A0A2T7P6G0"/>
<keyword evidence="4" id="KW-0539">Nucleus</keyword>
<dbReference type="Gene3D" id="3.30.70.330">
    <property type="match status" value="3"/>
</dbReference>
<dbReference type="InterPro" id="IPR035979">
    <property type="entry name" value="RBD_domain_sf"/>
</dbReference>
<dbReference type="PANTHER" id="PTHR48039:SF5">
    <property type="entry name" value="RNA-BINDING PROTEIN 28"/>
    <property type="match status" value="1"/>
</dbReference>
<evidence type="ECO:0000256" key="2">
    <source>
        <dbReference type="ARBA" id="ARBA00022737"/>
    </source>
</evidence>
<evidence type="ECO:0000256" key="4">
    <source>
        <dbReference type="ARBA" id="ARBA00023242"/>
    </source>
</evidence>
<dbReference type="CDD" id="cd12416">
    <property type="entry name" value="RRM4_RBM28_like"/>
    <property type="match status" value="1"/>
</dbReference>
<feature type="compositionally biased region" description="Basic residues" evidence="6">
    <location>
        <begin position="117"/>
        <end position="136"/>
    </location>
</feature>
<dbReference type="CDD" id="cd12415">
    <property type="entry name" value="RRM3_RBM28_like"/>
    <property type="match status" value="1"/>
</dbReference>
<feature type="domain" description="RRM" evidence="7">
    <location>
        <begin position="444"/>
        <end position="553"/>
    </location>
</feature>
<comment type="caution">
    <text evidence="8">The sequence shown here is derived from an EMBL/GenBank/DDBJ whole genome shotgun (WGS) entry which is preliminary data.</text>
</comment>
<keyword evidence="3 5" id="KW-0694">RNA-binding</keyword>
<evidence type="ECO:0000256" key="1">
    <source>
        <dbReference type="ARBA" id="ARBA00004123"/>
    </source>
</evidence>
<feature type="compositionally biased region" description="Acidic residues" evidence="6">
    <location>
        <begin position="246"/>
        <end position="260"/>
    </location>
</feature>
<dbReference type="OrthoDB" id="3945418at2759"/>
<organism evidence="8 9">
    <name type="scientific">Pomacea canaliculata</name>
    <name type="common">Golden apple snail</name>
    <dbReference type="NCBI Taxonomy" id="400727"/>
    <lineage>
        <taxon>Eukaryota</taxon>
        <taxon>Metazoa</taxon>
        <taxon>Spiralia</taxon>
        <taxon>Lophotrochozoa</taxon>
        <taxon>Mollusca</taxon>
        <taxon>Gastropoda</taxon>
        <taxon>Caenogastropoda</taxon>
        <taxon>Architaenioglossa</taxon>
        <taxon>Ampullarioidea</taxon>
        <taxon>Ampullariidae</taxon>
        <taxon>Pomacea</taxon>
    </lineage>
</organism>
<feature type="compositionally biased region" description="Basic and acidic residues" evidence="6">
    <location>
        <begin position="545"/>
        <end position="574"/>
    </location>
</feature>
<reference evidence="8 9" key="1">
    <citation type="submission" date="2018-04" db="EMBL/GenBank/DDBJ databases">
        <title>The genome of golden apple snail Pomacea canaliculata provides insight into stress tolerance and invasive adaptation.</title>
        <authorList>
            <person name="Liu C."/>
            <person name="Liu B."/>
            <person name="Ren Y."/>
            <person name="Zhang Y."/>
            <person name="Wang H."/>
            <person name="Li S."/>
            <person name="Jiang F."/>
            <person name="Yin L."/>
            <person name="Zhang G."/>
            <person name="Qian W."/>
            <person name="Fan W."/>
        </authorList>
    </citation>
    <scope>NUCLEOTIDE SEQUENCE [LARGE SCALE GENOMIC DNA]</scope>
    <source>
        <strain evidence="8">SZHN2017</strain>
        <tissue evidence="8">Muscle</tissue>
    </source>
</reference>
<dbReference type="PANTHER" id="PTHR48039">
    <property type="entry name" value="RNA-BINDING MOTIF PROTEIN 14B"/>
    <property type="match status" value="1"/>
</dbReference>
<evidence type="ECO:0000313" key="9">
    <source>
        <dbReference type="Proteomes" id="UP000245119"/>
    </source>
</evidence>
<feature type="region of interest" description="Disordered" evidence="6">
    <location>
        <begin position="545"/>
        <end position="666"/>
    </location>
</feature>
<keyword evidence="2" id="KW-0677">Repeat</keyword>
<protein>
    <recommendedName>
        <fullName evidence="7">RRM domain-containing protein</fullName>
    </recommendedName>
</protein>
<feature type="compositionally biased region" description="Basic residues" evidence="6">
    <location>
        <begin position="614"/>
        <end position="628"/>
    </location>
</feature>
<feature type="region of interest" description="Disordered" evidence="6">
    <location>
        <begin position="175"/>
        <end position="283"/>
    </location>
</feature>
<feature type="compositionally biased region" description="Basic and acidic residues" evidence="6">
    <location>
        <begin position="596"/>
        <end position="609"/>
    </location>
</feature>
<dbReference type="AlphaFoldDB" id="A0A2T7P6G0"/>
<dbReference type="EMBL" id="PZQS01000006">
    <property type="protein sequence ID" value="PVD29014.1"/>
    <property type="molecule type" value="Genomic_DNA"/>
</dbReference>
<feature type="compositionally biased region" description="Basic and acidic residues" evidence="6">
    <location>
        <begin position="96"/>
        <end position="105"/>
    </location>
</feature>
<dbReference type="FunFam" id="3.30.70.330:FF:000182">
    <property type="entry name" value="RNA-binding motif protein 28"/>
    <property type="match status" value="1"/>
</dbReference>